<dbReference type="SUPFAM" id="SSF51306">
    <property type="entry name" value="LexA/Signal peptidase"/>
    <property type="match status" value="1"/>
</dbReference>
<dbReference type="InterPro" id="IPR039418">
    <property type="entry name" value="LexA-like"/>
</dbReference>
<dbReference type="PROSITE" id="PS50943">
    <property type="entry name" value="HTH_CROC1"/>
    <property type="match status" value="1"/>
</dbReference>
<dbReference type="InterPro" id="IPR036286">
    <property type="entry name" value="LexA/Signal_pep-like_sf"/>
</dbReference>
<protein>
    <recommendedName>
        <fullName evidence="4">HTH cro/C1-type domain-containing protein</fullName>
    </recommendedName>
</protein>
<dbReference type="Gene3D" id="1.10.260.40">
    <property type="entry name" value="lambda repressor-like DNA-binding domains"/>
    <property type="match status" value="1"/>
</dbReference>
<dbReference type="CDD" id="cd06529">
    <property type="entry name" value="S24_LexA-like"/>
    <property type="match status" value="1"/>
</dbReference>
<organism evidence="5 6">
    <name type="scientific">Microvirgula aerodenitrificans</name>
    <dbReference type="NCBI Taxonomy" id="57480"/>
    <lineage>
        <taxon>Bacteria</taxon>
        <taxon>Pseudomonadati</taxon>
        <taxon>Pseudomonadota</taxon>
        <taxon>Betaproteobacteria</taxon>
        <taxon>Neisseriales</taxon>
        <taxon>Aquaspirillaceae</taxon>
        <taxon>Microvirgula</taxon>
    </lineage>
</organism>
<evidence type="ECO:0000256" key="3">
    <source>
        <dbReference type="ARBA" id="ARBA00023163"/>
    </source>
</evidence>
<gene>
    <name evidence="5" type="ORF">DAI18_17970</name>
</gene>
<keyword evidence="1" id="KW-0805">Transcription regulation</keyword>
<dbReference type="Gene3D" id="2.10.109.10">
    <property type="entry name" value="Umud Fragment, subunit A"/>
    <property type="match status" value="1"/>
</dbReference>
<dbReference type="OrthoDB" id="9788236at2"/>
<keyword evidence="3" id="KW-0804">Transcription</keyword>
<feature type="domain" description="HTH cro/C1-type" evidence="4">
    <location>
        <begin position="13"/>
        <end position="62"/>
    </location>
</feature>
<evidence type="ECO:0000256" key="2">
    <source>
        <dbReference type="ARBA" id="ARBA00023125"/>
    </source>
</evidence>
<dbReference type="RefSeq" id="WP_107890111.1">
    <property type="nucleotide sequence ID" value="NZ_CP028519.1"/>
</dbReference>
<dbReference type="GO" id="GO:0003677">
    <property type="term" value="F:DNA binding"/>
    <property type="evidence" value="ECO:0007669"/>
    <property type="project" value="UniProtKB-KW"/>
</dbReference>
<dbReference type="Pfam" id="PF01381">
    <property type="entry name" value="HTH_3"/>
    <property type="match status" value="1"/>
</dbReference>
<accession>A0A2S0PEB0</accession>
<sequence>MTLAERVTLALHEEGKSQTELAKAIGVRPPSVNDWVSGKTKTIKGENLLRAASYLRVRPEWLSMGRGPMRQEDLGTPITTPLRPVKLIDSDDELDDGAFAVPRYTLKASAGNGAPVLEIDQKGQSNYCRYNWANRNGFRREDLFSIVTIGDSMEPTIPDGASLIVHKSQDIVNGKVHVICRGDECFVKRLFKQMDGSVLIKSDNQANYKDSVARPDDADPLYVVGHVVSVSFNL</sequence>
<dbReference type="SUPFAM" id="SSF47413">
    <property type="entry name" value="lambda repressor-like DNA-binding domains"/>
    <property type="match status" value="1"/>
</dbReference>
<dbReference type="SMART" id="SM00530">
    <property type="entry name" value="HTH_XRE"/>
    <property type="match status" value="1"/>
</dbReference>
<dbReference type="InterPro" id="IPR010982">
    <property type="entry name" value="Lambda_DNA-bd_dom_sf"/>
</dbReference>
<dbReference type="KEGG" id="maer:DAI18_17970"/>
<name>A0A2S0PEB0_9NEIS</name>
<reference evidence="5 6" key="1">
    <citation type="submission" date="2018-04" db="EMBL/GenBank/DDBJ databases">
        <title>Denitrifier Microvirgula.</title>
        <authorList>
            <person name="Anderson E."/>
            <person name="Jang J."/>
            <person name="Ishii S."/>
        </authorList>
    </citation>
    <scope>NUCLEOTIDE SEQUENCE [LARGE SCALE GENOMIC DNA]</scope>
    <source>
        <strain evidence="5 6">BE2.4</strain>
    </source>
</reference>
<evidence type="ECO:0000256" key="1">
    <source>
        <dbReference type="ARBA" id="ARBA00023015"/>
    </source>
</evidence>
<evidence type="ECO:0000313" key="5">
    <source>
        <dbReference type="EMBL" id="AVY95718.1"/>
    </source>
</evidence>
<dbReference type="InterPro" id="IPR001387">
    <property type="entry name" value="Cro/C1-type_HTH"/>
</dbReference>
<dbReference type="EMBL" id="CP028519">
    <property type="protein sequence ID" value="AVY95718.1"/>
    <property type="molecule type" value="Genomic_DNA"/>
</dbReference>
<keyword evidence="6" id="KW-1185">Reference proteome</keyword>
<dbReference type="AlphaFoldDB" id="A0A2S0PEB0"/>
<dbReference type="PANTHER" id="PTHR40661:SF3">
    <property type="entry name" value="FELS-1 PROPHAGE TRANSCRIPTIONAL REGULATOR"/>
    <property type="match status" value="1"/>
</dbReference>
<dbReference type="PANTHER" id="PTHR40661">
    <property type="match status" value="1"/>
</dbReference>
<evidence type="ECO:0000313" key="6">
    <source>
        <dbReference type="Proteomes" id="UP000244173"/>
    </source>
</evidence>
<dbReference type="CDD" id="cd00093">
    <property type="entry name" value="HTH_XRE"/>
    <property type="match status" value="1"/>
</dbReference>
<keyword evidence="2" id="KW-0238">DNA-binding</keyword>
<dbReference type="Pfam" id="PF00717">
    <property type="entry name" value="Peptidase_S24"/>
    <property type="match status" value="1"/>
</dbReference>
<evidence type="ECO:0000259" key="4">
    <source>
        <dbReference type="PROSITE" id="PS50943"/>
    </source>
</evidence>
<proteinExistence type="predicted"/>
<dbReference type="Proteomes" id="UP000244173">
    <property type="component" value="Chromosome"/>
</dbReference>
<dbReference type="InterPro" id="IPR015927">
    <property type="entry name" value="Peptidase_S24_S26A/B/C"/>
</dbReference>